<dbReference type="GO" id="GO:0016627">
    <property type="term" value="F:oxidoreductase activity, acting on the CH-CH group of donors"/>
    <property type="evidence" value="ECO:0007669"/>
    <property type="project" value="InterPro"/>
</dbReference>
<reference evidence="9 10" key="1">
    <citation type="submission" date="2016-01" db="EMBL/GenBank/DDBJ databases">
        <authorList>
            <person name="Peeters C."/>
        </authorList>
    </citation>
    <scope>NUCLEOTIDE SEQUENCE [LARGE SCALE GENOMIC DNA]</scope>
    <source>
        <strain evidence="9">LMG 29315</strain>
    </source>
</reference>
<organism evidence="9 10">
    <name type="scientific">Caballeronia concitans</name>
    <dbReference type="NCBI Taxonomy" id="1777133"/>
    <lineage>
        <taxon>Bacteria</taxon>
        <taxon>Pseudomonadati</taxon>
        <taxon>Pseudomonadota</taxon>
        <taxon>Betaproteobacteria</taxon>
        <taxon>Burkholderiales</taxon>
        <taxon>Burkholderiaceae</taxon>
        <taxon>Caballeronia</taxon>
    </lineage>
</organism>
<dbReference type="SUPFAM" id="SSF47203">
    <property type="entry name" value="Acyl-CoA dehydrogenase C-terminal domain-like"/>
    <property type="match status" value="1"/>
</dbReference>
<comment type="similarity">
    <text evidence="2">Belongs to the acyl-CoA dehydrogenase family.</text>
</comment>
<dbReference type="InterPro" id="IPR006091">
    <property type="entry name" value="Acyl-CoA_Oxase/DH_mid-dom"/>
</dbReference>
<evidence type="ECO:0000313" key="9">
    <source>
        <dbReference type="EMBL" id="SAL17125.1"/>
    </source>
</evidence>
<dbReference type="InterPro" id="IPR052161">
    <property type="entry name" value="Mycobact_Acyl-CoA_DH"/>
</dbReference>
<evidence type="ECO:0000256" key="3">
    <source>
        <dbReference type="ARBA" id="ARBA00022630"/>
    </source>
</evidence>
<evidence type="ECO:0000256" key="2">
    <source>
        <dbReference type="ARBA" id="ARBA00009347"/>
    </source>
</evidence>
<sequence length="402" mass="44747">MDFQPDRNLEAFRQTVRAFLRERLPADLVRPLRTGTRSAREDVTRWQRILNEQGWGTPSWPAEHGGPGWSVQERLVFDEECIAAGAPTQDGGAQKLLGPVLNAFGTPAQKAAHLPLLLSGERQWCQGFSEPGSGSDLASLRTRADRVTDDEGDHYVVNGQKIWTSYAHRADWIFMLVRTDQDAKKQAGISFLLVDMKTPGITVRPIRSIDDCHHLNETFFDNVRVPVSNRVGAEGEGWAITKFLLNNEHASTADLPVLRRYLKQLRSLAVRARDGERPLFERTSFALRLARLEAETNAIVMMVQRVAALEQDHSSAAHAMGSILKIRATELQQQLSAFLVESLGDHGAIAYPGPQEKSAAALPMQEHGRGLANEMFFRRASTIYGGTSEVQRGIVARALFQF</sequence>
<keyword evidence="4" id="KW-0274">FAD</keyword>
<dbReference type="Gene3D" id="1.10.540.10">
    <property type="entry name" value="Acyl-CoA dehydrogenase/oxidase, N-terminal domain"/>
    <property type="match status" value="1"/>
</dbReference>
<dbReference type="InterPro" id="IPR013786">
    <property type="entry name" value="AcylCoA_DH/ox_N"/>
</dbReference>
<evidence type="ECO:0000256" key="1">
    <source>
        <dbReference type="ARBA" id="ARBA00001974"/>
    </source>
</evidence>
<gene>
    <name evidence="9" type="ORF">AWB72_01045</name>
</gene>
<evidence type="ECO:0000259" key="6">
    <source>
        <dbReference type="Pfam" id="PF00441"/>
    </source>
</evidence>
<dbReference type="InterPro" id="IPR009075">
    <property type="entry name" value="AcylCo_DH/oxidase_C"/>
</dbReference>
<protein>
    <submittedName>
        <fullName evidence="9">Acyl-CoA dehydrogenase domain-containing protein</fullName>
    </submittedName>
</protein>
<comment type="caution">
    <text evidence="9">The sequence shown here is derived from an EMBL/GenBank/DDBJ whole genome shotgun (WGS) entry which is preliminary data.</text>
</comment>
<evidence type="ECO:0000313" key="10">
    <source>
        <dbReference type="Proteomes" id="UP000198263"/>
    </source>
</evidence>
<dbReference type="Gene3D" id="1.20.140.10">
    <property type="entry name" value="Butyryl-CoA Dehydrogenase, subunit A, domain 3"/>
    <property type="match status" value="1"/>
</dbReference>
<dbReference type="PANTHER" id="PTHR43292">
    <property type="entry name" value="ACYL-COA DEHYDROGENASE"/>
    <property type="match status" value="1"/>
</dbReference>
<dbReference type="GO" id="GO:0005886">
    <property type="term" value="C:plasma membrane"/>
    <property type="evidence" value="ECO:0007669"/>
    <property type="project" value="TreeGrafter"/>
</dbReference>
<dbReference type="PANTHER" id="PTHR43292:SF3">
    <property type="entry name" value="ACYL-COA DEHYDROGENASE FADE29"/>
    <property type="match status" value="1"/>
</dbReference>
<feature type="domain" description="Acyl-CoA oxidase/dehydrogenase middle" evidence="7">
    <location>
        <begin position="125"/>
        <end position="223"/>
    </location>
</feature>
<keyword evidence="3" id="KW-0285">Flavoprotein</keyword>
<dbReference type="AlphaFoldDB" id="A0A658QSU8"/>
<evidence type="ECO:0000256" key="5">
    <source>
        <dbReference type="ARBA" id="ARBA00023002"/>
    </source>
</evidence>
<keyword evidence="10" id="KW-1185">Reference proteome</keyword>
<dbReference type="RefSeq" id="WP_040048894.1">
    <property type="nucleotide sequence ID" value="NZ_FCNV02000001.1"/>
</dbReference>
<dbReference type="Pfam" id="PF02770">
    <property type="entry name" value="Acyl-CoA_dh_M"/>
    <property type="match status" value="1"/>
</dbReference>
<dbReference type="InterPro" id="IPR046373">
    <property type="entry name" value="Acyl-CoA_Oxase/DH_mid-dom_sf"/>
</dbReference>
<feature type="domain" description="Acyl-CoA dehydrogenase/oxidase C-terminal" evidence="6">
    <location>
        <begin position="235"/>
        <end position="399"/>
    </location>
</feature>
<evidence type="ECO:0000256" key="4">
    <source>
        <dbReference type="ARBA" id="ARBA00022827"/>
    </source>
</evidence>
<name>A0A658QSU8_9BURK</name>
<dbReference type="InterPro" id="IPR037069">
    <property type="entry name" value="AcylCoA_DH/ox_N_sf"/>
</dbReference>
<dbReference type="OrthoDB" id="9770681at2"/>
<dbReference type="Gene3D" id="2.40.110.10">
    <property type="entry name" value="Butyryl-CoA Dehydrogenase, subunit A, domain 2"/>
    <property type="match status" value="1"/>
</dbReference>
<dbReference type="GO" id="GO:0050660">
    <property type="term" value="F:flavin adenine dinucleotide binding"/>
    <property type="evidence" value="ECO:0007669"/>
    <property type="project" value="InterPro"/>
</dbReference>
<dbReference type="InterPro" id="IPR036250">
    <property type="entry name" value="AcylCo_DH-like_C"/>
</dbReference>
<dbReference type="FunFam" id="2.40.110.10:FF:000011">
    <property type="entry name" value="Acyl-CoA dehydrogenase FadE34"/>
    <property type="match status" value="1"/>
</dbReference>
<dbReference type="Pfam" id="PF00441">
    <property type="entry name" value="Acyl-CoA_dh_1"/>
    <property type="match status" value="1"/>
</dbReference>
<dbReference type="SUPFAM" id="SSF56645">
    <property type="entry name" value="Acyl-CoA dehydrogenase NM domain-like"/>
    <property type="match status" value="1"/>
</dbReference>
<accession>A0A658QSU8</accession>
<dbReference type="Proteomes" id="UP000198263">
    <property type="component" value="Unassembled WGS sequence"/>
</dbReference>
<proteinExistence type="inferred from homology"/>
<dbReference type="InterPro" id="IPR009100">
    <property type="entry name" value="AcylCoA_DH/oxidase_NM_dom_sf"/>
</dbReference>
<dbReference type="EMBL" id="FCNV02000001">
    <property type="protein sequence ID" value="SAL17125.1"/>
    <property type="molecule type" value="Genomic_DNA"/>
</dbReference>
<dbReference type="Pfam" id="PF02771">
    <property type="entry name" value="Acyl-CoA_dh_N"/>
    <property type="match status" value="1"/>
</dbReference>
<keyword evidence="5" id="KW-0560">Oxidoreductase</keyword>
<feature type="domain" description="Acyl-CoA dehydrogenase/oxidase N-terminal" evidence="8">
    <location>
        <begin position="9"/>
        <end position="121"/>
    </location>
</feature>
<comment type="cofactor">
    <cofactor evidence="1">
        <name>FAD</name>
        <dbReference type="ChEBI" id="CHEBI:57692"/>
    </cofactor>
</comment>
<evidence type="ECO:0000259" key="8">
    <source>
        <dbReference type="Pfam" id="PF02771"/>
    </source>
</evidence>
<evidence type="ECO:0000259" key="7">
    <source>
        <dbReference type="Pfam" id="PF02770"/>
    </source>
</evidence>